<dbReference type="CDD" id="cd03443">
    <property type="entry name" value="PaaI_thioesterase"/>
    <property type="match status" value="1"/>
</dbReference>
<dbReference type="Pfam" id="PF03061">
    <property type="entry name" value="4HBT"/>
    <property type="match status" value="1"/>
</dbReference>
<dbReference type="AlphaFoldDB" id="A0A1H7ISK4"/>
<evidence type="ECO:0000313" key="2">
    <source>
        <dbReference type="EMBL" id="SEK65416.1"/>
    </source>
</evidence>
<dbReference type="EMBL" id="FNZZ01000001">
    <property type="protein sequence ID" value="SEK65416.1"/>
    <property type="molecule type" value="Genomic_DNA"/>
</dbReference>
<dbReference type="PANTHER" id="PTHR43240">
    <property type="entry name" value="1,4-DIHYDROXY-2-NAPHTHOYL-COA THIOESTERASE 1"/>
    <property type="match status" value="1"/>
</dbReference>
<dbReference type="RefSeq" id="WP_245708261.1">
    <property type="nucleotide sequence ID" value="NZ_FNZZ01000001.1"/>
</dbReference>
<organism evidence="2 3">
    <name type="scientific">Sphingomonas palmae</name>
    <dbReference type="NCBI Taxonomy" id="1855283"/>
    <lineage>
        <taxon>Bacteria</taxon>
        <taxon>Pseudomonadati</taxon>
        <taxon>Pseudomonadota</taxon>
        <taxon>Alphaproteobacteria</taxon>
        <taxon>Sphingomonadales</taxon>
        <taxon>Sphingomonadaceae</taxon>
        <taxon>Sphingomonas</taxon>
    </lineage>
</organism>
<dbReference type="InterPro" id="IPR006683">
    <property type="entry name" value="Thioestr_dom"/>
</dbReference>
<sequence>MKWDPSSMTLDQLAATRFGGHGGRLGIRFHARAADWIELALPYSDALVGDEASGVIASGPIIAMMDMATSFAIWNQIKTFVPQATLDLRIDYLRPARPGHTVIGRAECLRVARSIAFTRGIAHDGDLDDPIAHVAATFMIPSGQYPRLAPKAVDREQQA</sequence>
<dbReference type="InterPro" id="IPR029069">
    <property type="entry name" value="HotDog_dom_sf"/>
</dbReference>
<evidence type="ECO:0000259" key="1">
    <source>
        <dbReference type="Pfam" id="PF03061"/>
    </source>
</evidence>
<dbReference type="GO" id="GO:0061522">
    <property type="term" value="F:1,4-dihydroxy-2-naphthoyl-CoA thioesterase activity"/>
    <property type="evidence" value="ECO:0007669"/>
    <property type="project" value="TreeGrafter"/>
</dbReference>
<dbReference type="Proteomes" id="UP000199214">
    <property type="component" value="Unassembled WGS sequence"/>
</dbReference>
<proteinExistence type="predicted"/>
<name>A0A1H7ISK4_9SPHN</name>
<evidence type="ECO:0000313" key="3">
    <source>
        <dbReference type="Proteomes" id="UP000199214"/>
    </source>
</evidence>
<dbReference type="SUPFAM" id="SSF54637">
    <property type="entry name" value="Thioesterase/thiol ester dehydrase-isomerase"/>
    <property type="match status" value="1"/>
</dbReference>
<gene>
    <name evidence="2" type="ORF">SAMN05216382_0859</name>
</gene>
<accession>A0A1H7ISK4</accession>
<feature type="domain" description="Thioesterase" evidence="1">
    <location>
        <begin position="55"/>
        <end position="127"/>
    </location>
</feature>
<reference evidence="3" key="1">
    <citation type="submission" date="2016-10" db="EMBL/GenBank/DDBJ databases">
        <authorList>
            <person name="Varghese N."/>
            <person name="Submissions S."/>
        </authorList>
    </citation>
    <scope>NUCLEOTIDE SEQUENCE [LARGE SCALE GENOMIC DNA]</scope>
    <source>
        <strain evidence="3">JS21-1</strain>
    </source>
</reference>
<dbReference type="PANTHER" id="PTHR43240:SF7">
    <property type="entry name" value="BLR7284 PROTEIN"/>
    <property type="match status" value="1"/>
</dbReference>
<keyword evidence="3" id="KW-1185">Reference proteome</keyword>
<dbReference type="GO" id="GO:0005829">
    <property type="term" value="C:cytosol"/>
    <property type="evidence" value="ECO:0007669"/>
    <property type="project" value="TreeGrafter"/>
</dbReference>
<dbReference type="STRING" id="1855283.SAMN05216382_0859"/>
<dbReference type="Gene3D" id="3.10.129.10">
    <property type="entry name" value="Hotdog Thioesterase"/>
    <property type="match status" value="1"/>
</dbReference>
<protein>
    <submittedName>
        <fullName evidence="2">Uncharacterized domain 1-containing protein</fullName>
    </submittedName>
</protein>